<comment type="similarity">
    <text evidence="2 4">Belongs to the UDP-N-acetylglucosamine 2-epimerase family.</text>
</comment>
<evidence type="ECO:0000313" key="6">
    <source>
        <dbReference type="Proteomes" id="UP000244384"/>
    </source>
</evidence>
<dbReference type="SUPFAM" id="SSF53756">
    <property type="entry name" value="UDP-Glycosyltransferase/glycogen phosphorylase"/>
    <property type="match status" value="1"/>
</dbReference>
<dbReference type="NCBIfam" id="TIGR00236">
    <property type="entry name" value="wecB"/>
    <property type="match status" value="1"/>
</dbReference>
<reference evidence="6" key="1">
    <citation type="submission" date="2018-01" db="EMBL/GenBank/DDBJ databases">
        <authorList>
            <person name="Li J."/>
        </authorList>
    </citation>
    <scope>NUCLEOTIDE SEQUENCE [LARGE SCALE GENOMIC DNA]</scope>
    <source>
        <strain evidence="6">592</strain>
    </source>
</reference>
<dbReference type="CDD" id="cd03786">
    <property type="entry name" value="GTB_UDP-GlcNAc_2-Epimerase"/>
    <property type="match status" value="1"/>
</dbReference>
<evidence type="ECO:0000256" key="3">
    <source>
        <dbReference type="ARBA" id="ARBA00038858"/>
    </source>
</evidence>
<dbReference type="EC" id="5.1.3.14" evidence="3"/>
<protein>
    <recommendedName>
        <fullName evidence="3">UDP-N-acetylglucosamine 2-epimerase (non-hydrolyzing)</fullName>
        <ecNumber evidence="3">5.1.3.14</ecNumber>
    </recommendedName>
</protein>
<dbReference type="Gene3D" id="3.40.50.2000">
    <property type="entry name" value="Glycogen Phosphorylase B"/>
    <property type="match status" value="2"/>
</dbReference>
<evidence type="ECO:0000256" key="1">
    <source>
        <dbReference type="ARBA" id="ARBA00023235"/>
    </source>
</evidence>
<dbReference type="InterPro" id="IPR029767">
    <property type="entry name" value="WecB-like"/>
</dbReference>
<evidence type="ECO:0000256" key="4">
    <source>
        <dbReference type="RuleBase" id="RU003513"/>
    </source>
</evidence>
<gene>
    <name evidence="5" type="ORF">C3E78_03875</name>
</gene>
<accession>A0A2S0WJA2</accession>
<dbReference type="Pfam" id="PF02350">
    <property type="entry name" value="Epimerase_2"/>
    <property type="match status" value="1"/>
</dbReference>
<organism evidence="5 6">
    <name type="scientific">Aeromicrobium chenweiae</name>
    <dbReference type="NCBI Taxonomy" id="2079793"/>
    <lineage>
        <taxon>Bacteria</taxon>
        <taxon>Bacillati</taxon>
        <taxon>Actinomycetota</taxon>
        <taxon>Actinomycetes</taxon>
        <taxon>Propionibacteriales</taxon>
        <taxon>Nocardioidaceae</taxon>
        <taxon>Aeromicrobium</taxon>
    </lineage>
</organism>
<evidence type="ECO:0000313" key="5">
    <source>
        <dbReference type="EMBL" id="AWB91425.1"/>
    </source>
</evidence>
<keyword evidence="1 4" id="KW-0413">Isomerase</keyword>
<evidence type="ECO:0000256" key="2">
    <source>
        <dbReference type="ARBA" id="ARBA00038209"/>
    </source>
</evidence>
<dbReference type="AlphaFoldDB" id="A0A2S0WJA2"/>
<dbReference type="InterPro" id="IPR003331">
    <property type="entry name" value="UDP_GlcNAc_Epimerase_2_dom"/>
</dbReference>
<dbReference type="RefSeq" id="WP_108577071.1">
    <property type="nucleotide sequence ID" value="NZ_CP026952.1"/>
</dbReference>
<dbReference type="OrthoDB" id="9803238at2"/>
<dbReference type="Proteomes" id="UP000244384">
    <property type="component" value="Chromosome"/>
</dbReference>
<dbReference type="KEGG" id="aez:C3E78_03875"/>
<accession>A0A5F2EMM4</accession>
<name>A0A2S0WJA2_9ACTN</name>
<proteinExistence type="inferred from homology"/>
<sequence length="388" mass="41845">MRQRTALVVYGTRPEAIKMAPVVNALERSSVLRPVVAVTGQHREMLDQVNTLFGIVPQHDLDIIRPRQQLHEITSRALDGLTTAIRAESPDVVIVQGDTTTAFVAALAAFYERVPVAHVEAGLRTSDRYNPFPEEINRRLASQLASIHLAPTPTSRSNLLAEGIATEDVFVTGNTVIDALLAVVDRQLPPQNPALSPLMDLGDRKAVLITSHRRESWGEPMACTARAIARLANDFPDALFVLPAHLNPTVREVLLPPLEGLANVMVTEPLGYSDFARAMDASSIMLTDSGGVQEEAPSLGKPVLVLRETTERPEAVDAGTVRLVGTDEDVIVDAVSTLLTDETAYKDMAHAVNPYGDGRAADRIVDAIAHHFGAGPRPGEFVPPGPES</sequence>
<dbReference type="PANTHER" id="PTHR43174">
    <property type="entry name" value="UDP-N-ACETYLGLUCOSAMINE 2-EPIMERASE"/>
    <property type="match status" value="1"/>
</dbReference>
<dbReference type="GO" id="GO:0008761">
    <property type="term" value="F:UDP-N-acetylglucosamine 2-epimerase activity"/>
    <property type="evidence" value="ECO:0007669"/>
    <property type="project" value="UniProtKB-EC"/>
</dbReference>
<keyword evidence="6" id="KW-1185">Reference proteome</keyword>
<dbReference type="EMBL" id="CP026952">
    <property type="protein sequence ID" value="AWB91425.1"/>
    <property type="molecule type" value="Genomic_DNA"/>
</dbReference>
<dbReference type="PANTHER" id="PTHR43174:SF2">
    <property type="entry name" value="UDP-N-ACETYLGLUCOSAMINE 2-EPIMERASE"/>
    <property type="match status" value="1"/>
</dbReference>